<dbReference type="Pfam" id="PF26169">
    <property type="entry name" value="HHH_XRCC3_RpoA"/>
    <property type="match status" value="1"/>
</dbReference>
<feature type="domain" description="RecA family profile 1" evidence="7">
    <location>
        <begin position="78"/>
        <end position="252"/>
    </location>
</feature>
<dbReference type="EnsemblMetazoa" id="XM_011670346">
    <property type="protein sequence ID" value="XP_011668648"/>
    <property type="gene ID" value="LOC593295"/>
</dbReference>
<dbReference type="GO" id="GO:0140664">
    <property type="term" value="F:ATP-dependent DNA damage sensor activity"/>
    <property type="evidence" value="ECO:0007669"/>
    <property type="project" value="InterPro"/>
</dbReference>
<dbReference type="GO" id="GO:0033063">
    <property type="term" value="C:Rad51B-Rad51C-Rad51D-XRCC2 complex"/>
    <property type="evidence" value="ECO:0007669"/>
    <property type="project" value="InterPro"/>
</dbReference>
<evidence type="ECO:0000256" key="4">
    <source>
        <dbReference type="ARBA" id="ARBA00023125"/>
    </source>
</evidence>
<dbReference type="InterPro" id="IPR027417">
    <property type="entry name" value="P-loop_NTPase"/>
</dbReference>
<dbReference type="SUPFAM" id="SSF52540">
    <property type="entry name" value="P-loop containing nucleoside triphosphate hydrolases"/>
    <property type="match status" value="1"/>
</dbReference>
<dbReference type="GO" id="GO:0000724">
    <property type="term" value="P:double-strand break repair via homologous recombination"/>
    <property type="evidence" value="ECO:0007669"/>
    <property type="project" value="InterPro"/>
</dbReference>
<reference evidence="9" key="1">
    <citation type="submission" date="2015-02" db="EMBL/GenBank/DDBJ databases">
        <title>Genome sequencing for Strongylocentrotus purpuratus.</title>
        <authorList>
            <person name="Murali S."/>
            <person name="Liu Y."/>
            <person name="Vee V."/>
            <person name="English A."/>
            <person name="Wang M."/>
            <person name="Skinner E."/>
            <person name="Han Y."/>
            <person name="Muzny D.M."/>
            <person name="Worley K.C."/>
            <person name="Gibbs R.A."/>
        </authorList>
    </citation>
    <scope>NUCLEOTIDE SEQUENCE</scope>
</reference>
<accession>A0A7M7HL02</accession>
<evidence type="ECO:0000256" key="3">
    <source>
        <dbReference type="ARBA" id="ARBA00022763"/>
    </source>
</evidence>
<sequence length="252" mass="27964">MANRKVHRLGLDEDIVTRLTRHKILTCQDLLTKNRLELLRIFNTCEPRIREAIMKASRACAPTSTKALQLCERNTGSCPGFLPTSLTTLDQLLQGGLLSGTITEIAGPPGCGKTQFCMMLSVLATLPVGMGGLNGSVMYLDTESAFSAERMVEMAQCRFPDYFLSEEALMNLVEKVHISVESTCSDLLQRLETVEEDLIEKGIRLVILDSVASPVRKEFDGRLGRNMVERTNLLSKQAAILKYLAEEFSIPH</sequence>
<comment type="similarity">
    <text evidence="2">Belongs to the RecA family. RAD51 subfamily.</text>
</comment>
<dbReference type="InterPro" id="IPR020588">
    <property type="entry name" value="RecA_ATP-bd"/>
</dbReference>
<keyword evidence="9" id="KW-1185">Reference proteome</keyword>
<name>A0A7M7HL02_STRPU</name>
<comment type="subcellular location">
    <subcellularLocation>
        <location evidence="1">Nucleus</location>
    </subcellularLocation>
</comment>
<evidence type="ECO:0000256" key="5">
    <source>
        <dbReference type="ARBA" id="ARBA00023172"/>
    </source>
</evidence>
<dbReference type="Proteomes" id="UP000007110">
    <property type="component" value="Unassembled WGS sequence"/>
</dbReference>
<dbReference type="AlphaFoldDB" id="A0A7M7HL02"/>
<keyword evidence="4" id="KW-0238">DNA-binding</keyword>
<dbReference type="PROSITE" id="PS50162">
    <property type="entry name" value="RECA_2"/>
    <property type="match status" value="1"/>
</dbReference>
<dbReference type="PANTHER" id="PTHR46456">
    <property type="entry name" value="DNA REPAIR PROTEIN RAD51 HOMOLOG 2"/>
    <property type="match status" value="1"/>
</dbReference>
<keyword evidence="3" id="KW-0227">DNA damage</keyword>
<protein>
    <recommendedName>
        <fullName evidence="7">RecA family profile 1 domain-containing protein</fullName>
    </recommendedName>
</protein>
<evidence type="ECO:0000313" key="9">
    <source>
        <dbReference type="Proteomes" id="UP000007110"/>
    </source>
</evidence>
<evidence type="ECO:0000259" key="7">
    <source>
        <dbReference type="PROSITE" id="PS50162"/>
    </source>
</evidence>
<evidence type="ECO:0000256" key="1">
    <source>
        <dbReference type="ARBA" id="ARBA00004123"/>
    </source>
</evidence>
<dbReference type="CTD" id="5890"/>
<dbReference type="PANTHER" id="PTHR46456:SF1">
    <property type="entry name" value="DNA REPAIR PROTEIN RAD51 HOMOLOG 2"/>
    <property type="match status" value="1"/>
</dbReference>
<dbReference type="RefSeq" id="XP_011668648.2">
    <property type="nucleotide sequence ID" value="XM_011670346.2"/>
</dbReference>
<dbReference type="Pfam" id="PF08423">
    <property type="entry name" value="Rad51"/>
    <property type="match status" value="1"/>
</dbReference>
<keyword evidence="6" id="KW-0539">Nucleus</keyword>
<dbReference type="Gene3D" id="3.40.50.300">
    <property type="entry name" value="P-loop containing nucleotide triphosphate hydrolases"/>
    <property type="match status" value="1"/>
</dbReference>
<dbReference type="InterPro" id="IPR013632">
    <property type="entry name" value="Rad51_C"/>
</dbReference>
<reference evidence="8" key="2">
    <citation type="submission" date="2021-01" db="UniProtKB">
        <authorList>
            <consortium name="EnsemblMetazoa"/>
        </authorList>
    </citation>
    <scope>IDENTIFICATION</scope>
</reference>
<dbReference type="GO" id="GO:0003677">
    <property type="term" value="F:DNA binding"/>
    <property type="evidence" value="ECO:0007669"/>
    <property type="project" value="InterPro"/>
</dbReference>
<dbReference type="InterPro" id="IPR030548">
    <property type="entry name" value="RAD51B"/>
</dbReference>
<dbReference type="GO" id="GO:0005524">
    <property type="term" value="F:ATP binding"/>
    <property type="evidence" value="ECO:0007669"/>
    <property type="project" value="InterPro"/>
</dbReference>
<evidence type="ECO:0000256" key="2">
    <source>
        <dbReference type="ARBA" id="ARBA00007095"/>
    </source>
</evidence>
<proteinExistence type="inferred from homology"/>
<organism evidence="8 9">
    <name type="scientific">Strongylocentrotus purpuratus</name>
    <name type="common">Purple sea urchin</name>
    <dbReference type="NCBI Taxonomy" id="7668"/>
    <lineage>
        <taxon>Eukaryota</taxon>
        <taxon>Metazoa</taxon>
        <taxon>Echinodermata</taxon>
        <taxon>Eleutherozoa</taxon>
        <taxon>Echinozoa</taxon>
        <taxon>Echinoidea</taxon>
        <taxon>Euechinoidea</taxon>
        <taxon>Echinacea</taxon>
        <taxon>Camarodonta</taxon>
        <taxon>Echinidea</taxon>
        <taxon>Strongylocentrotidae</taxon>
        <taxon>Strongylocentrotus</taxon>
    </lineage>
</organism>
<evidence type="ECO:0000256" key="6">
    <source>
        <dbReference type="ARBA" id="ARBA00023242"/>
    </source>
</evidence>
<keyword evidence="5" id="KW-0233">DNA recombination</keyword>
<dbReference type="GeneID" id="593295"/>
<evidence type="ECO:0000313" key="8">
    <source>
        <dbReference type="EnsemblMetazoa" id="XP_011668648"/>
    </source>
</evidence>
<dbReference type="InterPro" id="IPR058766">
    <property type="entry name" value="HHH_XRCC3_RAD51B"/>
</dbReference>
<dbReference type="KEGG" id="spu:593295"/>